<dbReference type="Gene3D" id="3.20.20.370">
    <property type="entry name" value="Glycoside hydrolase/deacetylase"/>
    <property type="match status" value="1"/>
</dbReference>
<dbReference type="Pfam" id="PF01522">
    <property type="entry name" value="Polysacc_deac_1"/>
    <property type="match status" value="1"/>
</dbReference>
<reference evidence="2 3" key="1">
    <citation type="submission" date="2020-09" db="EMBL/GenBank/DDBJ databases">
        <title>Dyella sp. 7MK23 isolated from forest soil.</title>
        <authorList>
            <person name="Fu J."/>
        </authorList>
    </citation>
    <scope>NUCLEOTIDE SEQUENCE [LARGE SCALE GENOMIC DNA]</scope>
    <source>
        <strain evidence="2 3">7MK23</strain>
    </source>
</reference>
<evidence type="ECO:0000259" key="1">
    <source>
        <dbReference type="Pfam" id="PF01522"/>
    </source>
</evidence>
<evidence type="ECO:0000313" key="3">
    <source>
        <dbReference type="Proteomes" id="UP000651010"/>
    </source>
</evidence>
<gene>
    <name evidence="2" type="ORF">IGX34_18050</name>
</gene>
<keyword evidence="3" id="KW-1185">Reference proteome</keyword>
<organism evidence="2 3">
    <name type="scientific">Dyella acidiphila</name>
    <dbReference type="NCBI Taxonomy" id="2775866"/>
    <lineage>
        <taxon>Bacteria</taxon>
        <taxon>Pseudomonadati</taxon>
        <taxon>Pseudomonadota</taxon>
        <taxon>Gammaproteobacteria</taxon>
        <taxon>Lysobacterales</taxon>
        <taxon>Rhodanobacteraceae</taxon>
        <taxon>Dyella</taxon>
    </lineage>
</organism>
<dbReference type="SUPFAM" id="SSF88713">
    <property type="entry name" value="Glycoside hydrolase/deacetylase"/>
    <property type="match status" value="1"/>
</dbReference>
<sequence length="326" mass="37585">MPGIFTISLDLELYWGVRDSRSFENYEANLSGEREAIRGMLDLFDAHGVHATWATIGFLFFNDIVELRQHLPGVLPDYRRRQLSSYLYIDERSWGHDDAYHFAPDMIELIRSRPGQEIGTHTFSHYYCLEDGQTIESFRADLQAAVEAAKAKGIPTSSLVFPRNQGNPSYLAVLEELGISCYRGNETASFYKPRNQQEQSSWVRALRLLDSYVNLSGYNTYNLEECAHSRPFNVPASRFLRPYSRSLAPLDGLRLHRIKRAMRDAAIGNRLFHLWWHPHNFGADVSENLAFLEKILAYYDELHKRYGMQSCNMGEIAHALERMHVA</sequence>
<evidence type="ECO:0000313" key="2">
    <source>
        <dbReference type="EMBL" id="MBE1162293.1"/>
    </source>
</evidence>
<comment type="caution">
    <text evidence="2">The sequence shown here is derived from an EMBL/GenBank/DDBJ whole genome shotgun (WGS) entry which is preliminary data.</text>
</comment>
<accession>A0ABR9GE27</accession>
<dbReference type="Proteomes" id="UP000651010">
    <property type="component" value="Unassembled WGS sequence"/>
</dbReference>
<dbReference type="EMBL" id="JACZZA010000012">
    <property type="protein sequence ID" value="MBE1162293.1"/>
    <property type="molecule type" value="Genomic_DNA"/>
</dbReference>
<protein>
    <submittedName>
        <fullName evidence="2">Polysaccharide deacetylase family protein</fullName>
    </submittedName>
</protein>
<dbReference type="InterPro" id="IPR002509">
    <property type="entry name" value="NODB_dom"/>
</dbReference>
<name>A0ABR9GE27_9GAMM</name>
<dbReference type="InterPro" id="IPR011330">
    <property type="entry name" value="Glyco_hydro/deAcase_b/a-brl"/>
</dbReference>
<proteinExistence type="predicted"/>
<feature type="domain" description="NodB homology" evidence="1">
    <location>
        <begin position="35"/>
        <end position="180"/>
    </location>
</feature>
<dbReference type="RefSeq" id="WP_192557124.1">
    <property type="nucleotide sequence ID" value="NZ_JACZZA010000012.1"/>
</dbReference>
<dbReference type="CDD" id="cd10929">
    <property type="entry name" value="CE4_u5"/>
    <property type="match status" value="1"/>
</dbReference>